<evidence type="ECO:0000259" key="8">
    <source>
        <dbReference type="PROSITE" id="PS50255"/>
    </source>
</evidence>
<comment type="cofactor">
    <cofactor evidence="1">
        <name>heme b</name>
        <dbReference type="ChEBI" id="CHEBI:60344"/>
    </cofactor>
</comment>
<dbReference type="GO" id="GO:0020037">
    <property type="term" value="F:heme binding"/>
    <property type="evidence" value="ECO:0007669"/>
    <property type="project" value="TreeGrafter"/>
</dbReference>
<feature type="transmembrane region" description="Helical" evidence="6">
    <location>
        <begin position="301"/>
        <end position="328"/>
    </location>
</feature>
<keyword evidence="6" id="KW-0472">Membrane</keyword>
<evidence type="ECO:0000256" key="2">
    <source>
        <dbReference type="ARBA" id="ARBA00004141"/>
    </source>
</evidence>
<keyword evidence="5" id="KW-0408">Iron</keyword>
<dbReference type="PANTHER" id="PTHR15422">
    <property type="entry name" value="OS05G0565100 PROTEIN"/>
    <property type="match status" value="1"/>
</dbReference>
<dbReference type="InterPro" id="IPR001199">
    <property type="entry name" value="Cyt_B5-like_heme/steroid-bd"/>
</dbReference>
<dbReference type="PANTHER" id="PTHR15422:SF24">
    <property type="entry name" value="DOMON RELATED DOMAIN-CONTAINING PROTEIN"/>
    <property type="match status" value="1"/>
</dbReference>
<dbReference type="Pfam" id="PF03351">
    <property type="entry name" value="DOMON"/>
    <property type="match status" value="1"/>
</dbReference>
<organism evidence="10 11">
    <name type="scientific">Euplotes crassus</name>
    <dbReference type="NCBI Taxonomy" id="5936"/>
    <lineage>
        <taxon>Eukaryota</taxon>
        <taxon>Sar</taxon>
        <taxon>Alveolata</taxon>
        <taxon>Ciliophora</taxon>
        <taxon>Intramacronucleata</taxon>
        <taxon>Spirotrichea</taxon>
        <taxon>Hypotrichia</taxon>
        <taxon>Euplotida</taxon>
        <taxon>Euplotidae</taxon>
        <taxon>Moneuplotes</taxon>
    </lineage>
</organism>
<dbReference type="InterPro" id="IPR045266">
    <property type="entry name" value="DOH_DOMON"/>
</dbReference>
<comment type="caution">
    <text evidence="10">The sequence shown here is derived from an EMBL/GenBank/DDBJ whole genome shotgun (WGS) entry which is preliminary data.</text>
</comment>
<reference evidence="10" key="1">
    <citation type="submission" date="2023-07" db="EMBL/GenBank/DDBJ databases">
        <authorList>
            <consortium name="AG Swart"/>
            <person name="Singh M."/>
            <person name="Singh A."/>
            <person name="Seah K."/>
            <person name="Emmerich C."/>
        </authorList>
    </citation>
    <scope>NUCLEOTIDE SEQUENCE</scope>
    <source>
        <strain evidence="10">DP1</strain>
    </source>
</reference>
<feature type="chain" id="PRO_5041994174" evidence="7">
    <location>
        <begin position="17"/>
        <end position="776"/>
    </location>
</feature>
<comment type="subcellular location">
    <subcellularLocation>
        <location evidence="2">Membrane</location>
        <topology evidence="2">Multi-pass membrane protein</topology>
    </subcellularLocation>
</comment>
<evidence type="ECO:0000256" key="5">
    <source>
        <dbReference type="ARBA" id="ARBA00023004"/>
    </source>
</evidence>
<feature type="transmembrane region" description="Helical" evidence="6">
    <location>
        <begin position="194"/>
        <end position="214"/>
    </location>
</feature>
<dbReference type="GO" id="GO:0140575">
    <property type="term" value="F:transmembrane monodehydroascorbate reductase activity"/>
    <property type="evidence" value="ECO:0007669"/>
    <property type="project" value="InterPro"/>
</dbReference>
<gene>
    <name evidence="10" type="ORF">ECRASSUSDP1_LOCUS26678</name>
</gene>
<dbReference type="PROSITE" id="PS50255">
    <property type="entry name" value="CYTOCHROME_B5_2"/>
    <property type="match status" value="1"/>
</dbReference>
<keyword evidence="11" id="KW-1185">Reference proteome</keyword>
<dbReference type="PROSITE" id="PS50836">
    <property type="entry name" value="DOMON"/>
    <property type="match status" value="1"/>
</dbReference>
<keyword evidence="6" id="KW-0812">Transmembrane</keyword>
<dbReference type="Gene3D" id="2.60.40.1210">
    <property type="entry name" value="Cellobiose dehydrogenase, cytochrome domain"/>
    <property type="match status" value="1"/>
</dbReference>
<evidence type="ECO:0000259" key="9">
    <source>
        <dbReference type="PROSITE" id="PS50836"/>
    </source>
</evidence>
<evidence type="ECO:0000256" key="7">
    <source>
        <dbReference type="SAM" id="SignalP"/>
    </source>
</evidence>
<dbReference type="GO" id="GO:0016020">
    <property type="term" value="C:membrane"/>
    <property type="evidence" value="ECO:0007669"/>
    <property type="project" value="UniProtKB-SubCell"/>
</dbReference>
<dbReference type="SUPFAM" id="SSF49344">
    <property type="entry name" value="CBD9-like"/>
    <property type="match status" value="1"/>
</dbReference>
<keyword evidence="7" id="KW-0732">Signal</keyword>
<dbReference type="EMBL" id="CAMPGE010027512">
    <property type="protein sequence ID" value="CAI2385131.1"/>
    <property type="molecule type" value="Genomic_DNA"/>
</dbReference>
<dbReference type="SMART" id="SM01117">
    <property type="entry name" value="Cyt-b5"/>
    <property type="match status" value="1"/>
</dbReference>
<feature type="domain" description="DOMON" evidence="9">
    <location>
        <begin position="25"/>
        <end position="151"/>
    </location>
</feature>
<keyword evidence="6" id="KW-1133">Transmembrane helix</keyword>
<dbReference type="InterPro" id="IPR005018">
    <property type="entry name" value="DOMON_domain"/>
</dbReference>
<protein>
    <submittedName>
        <fullName evidence="10">Uncharacterized protein</fullName>
    </submittedName>
</protein>
<evidence type="ECO:0000256" key="6">
    <source>
        <dbReference type="SAM" id="Phobius"/>
    </source>
</evidence>
<dbReference type="SUPFAM" id="SSF55856">
    <property type="entry name" value="Cytochrome b5-like heme/steroid binding domain"/>
    <property type="match status" value="1"/>
</dbReference>
<feature type="transmembrane region" description="Helical" evidence="6">
    <location>
        <begin position="267"/>
        <end position="289"/>
    </location>
</feature>
<dbReference type="AlphaFoldDB" id="A0AAD2DA48"/>
<evidence type="ECO:0000313" key="11">
    <source>
        <dbReference type="Proteomes" id="UP001295684"/>
    </source>
</evidence>
<evidence type="ECO:0000256" key="4">
    <source>
        <dbReference type="ARBA" id="ARBA00022723"/>
    </source>
</evidence>
<dbReference type="Gene3D" id="3.10.120.10">
    <property type="entry name" value="Cytochrome b5-like heme/steroid binding domain"/>
    <property type="match status" value="1"/>
</dbReference>
<dbReference type="Proteomes" id="UP001295684">
    <property type="component" value="Unassembled WGS sequence"/>
</dbReference>
<feature type="domain" description="Cytochrome b5 heme-binding" evidence="8">
    <location>
        <begin position="388"/>
        <end position="456"/>
    </location>
</feature>
<keyword evidence="3" id="KW-0349">Heme</keyword>
<evidence type="ECO:0000256" key="3">
    <source>
        <dbReference type="ARBA" id="ARBA00022617"/>
    </source>
</evidence>
<dbReference type="SMART" id="SM00664">
    <property type="entry name" value="DoH"/>
    <property type="match status" value="1"/>
</dbReference>
<evidence type="ECO:0000256" key="1">
    <source>
        <dbReference type="ARBA" id="ARBA00001970"/>
    </source>
</evidence>
<dbReference type="InterPro" id="IPR036400">
    <property type="entry name" value="Cyt_B5-like_heme/steroid_sf"/>
</dbReference>
<evidence type="ECO:0000313" key="10">
    <source>
        <dbReference type="EMBL" id="CAI2385131.1"/>
    </source>
</evidence>
<keyword evidence="4" id="KW-0479">Metal-binding</keyword>
<feature type="signal peptide" evidence="7">
    <location>
        <begin position="1"/>
        <end position="16"/>
    </location>
</feature>
<feature type="transmembrane region" description="Helical" evidence="6">
    <location>
        <begin position="226"/>
        <end position="247"/>
    </location>
</feature>
<dbReference type="GO" id="GO:0046872">
    <property type="term" value="F:metal ion binding"/>
    <property type="evidence" value="ECO:0007669"/>
    <property type="project" value="UniProtKB-KW"/>
</dbReference>
<name>A0AAD2DA48_EUPCR</name>
<feature type="transmembrane region" description="Helical" evidence="6">
    <location>
        <begin position="334"/>
        <end position="354"/>
    </location>
</feature>
<dbReference type="CDD" id="cd09631">
    <property type="entry name" value="DOMON_DOH"/>
    <property type="match status" value="1"/>
</dbReference>
<dbReference type="InterPro" id="IPR045150">
    <property type="entry name" value="CYB561D1/2"/>
</dbReference>
<feature type="transmembrane region" description="Helical" evidence="6">
    <location>
        <begin position="629"/>
        <end position="648"/>
    </location>
</feature>
<sequence length="776" mass="87572">MNLILFGLLTLPVTLAVSTGTTQLNNGSINMTISLPTTTTMRWEITTADTNWVAIGFGTSMTNVDMITIQNEGTWTVEDRYSTGHSLPPADTTNNVNNFAVSMSGSTNTYTFERALNTGDSQDFTVSDELSNQFCSKTMDAGCINMIYGYGNGANFAKHSVGAYGQFNFTIKAATRDVFIGEDSTVKVDTEQTLVHGLLNYIAWGWLSFLLIVTGRYSKYFYSFRTMLHGLVGILALVFTLVAVLGYGKGGRTRASLNSMGDEHKSISGVVSIWAAITVIFGMIMKIFGVFFGRFSFVSYYLWYAHVIVGSLLIVYSQFAILSGLFLYDSPITFLYYIHLTLMVLMLIICEVLWQLNQQWKYTAISEFEKKGLPEMTIEEVQNSKRKLAIFDQYVIDFGKYQYDHPGGKYVLEECAGKEIGKYFYGAYSLDDNIKTHKHSFVAGKILKKIAIAKLKSPEDTQKMVTSRFDDINGIEDRSNELYTGNFRVKQKDELFKGVYRVTFKNDTKGYKVIVPGISSFGRHYLIHSEDQKVSRYYTICNVMNSEIYPVYINAIDKILGNQTEGEVTLDNVEEISQNLQLVIKFYDQSKKGLTRLLANVQDRDEFIISKPLGKGLDLRPEAISGTNVLFLGGTGVLPFLDLFAYLARMVIRDNSPSDSLIRNEEFDECFKDSKFIVYGYYPTQGEAVALDFLMKLSDLFSHFQKQPQFSFTPVFTRQGGEHLTSNSLYSLLDPISSTSTLRTIWVCGPPKMNNLFQRIHRNILSRYEDSAVEIM</sequence>
<accession>A0AAD2DA48</accession>
<proteinExistence type="predicted"/>